<proteinExistence type="predicted"/>
<dbReference type="Gene3D" id="3.20.20.30">
    <property type="entry name" value="Luciferase-like domain"/>
    <property type="match status" value="1"/>
</dbReference>
<dbReference type="AlphaFoldDB" id="A0A918WYW5"/>
<reference evidence="6" key="2">
    <citation type="submission" date="2020-09" db="EMBL/GenBank/DDBJ databases">
        <authorList>
            <person name="Sun Q."/>
            <person name="Ohkuma M."/>
        </authorList>
    </citation>
    <scope>NUCLEOTIDE SEQUENCE</scope>
    <source>
        <strain evidence="6">JCM 4637</strain>
    </source>
</reference>
<reference evidence="6" key="1">
    <citation type="journal article" date="2014" name="Int. J. Syst. Evol. Microbiol.">
        <title>Complete genome sequence of Corynebacterium casei LMG S-19264T (=DSM 44701T), isolated from a smear-ripened cheese.</title>
        <authorList>
            <consortium name="US DOE Joint Genome Institute (JGI-PGF)"/>
            <person name="Walter F."/>
            <person name="Albersmeier A."/>
            <person name="Kalinowski J."/>
            <person name="Ruckert C."/>
        </authorList>
    </citation>
    <scope>NUCLEOTIDE SEQUENCE</scope>
    <source>
        <strain evidence="6">JCM 4637</strain>
    </source>
</reference>
<keyword evidence="2" id="KW-0288">FMN</keyword>
<evidence type="ECO:0000256" key="2">
    <source>
        <dbReference type="ARBA" id="ARBA00022643"/>
    </source>
</evidence>
<name>A0A918WYW5_9ACTN</name>
<dbReference type="InterPro" id="IPR036661">
    <property type="entry name" value="Luciferase-like_sf"/>
</dbReference>
<dbReference type="Pfam" id="PF00296">
    <property type="entry name" value="Bac_luciferase"/>
    <property type="match status" value="1"/>
</dbReference>
<gene>
    <name evidence="6" type="ORF">GCM10010334_36530</name>
</gene>
<dbReference type="PANTHER" id="PTHR42847:SF4">
    <property type="entry name" value="ALKANESULFONATE MONOOXYGENASE-RELATED"/>
    <property type="match status" value="1"/>
</dbReference>
<evidence type="ECO:0000256" key="3">
    <source>
        <dbReference type="ARBA" id="ARBA00023002"/>
    </source>
</evidence>
<accession>A0A918WYW5</accession>
<dbReference type="Proteomes" id="UP000638353">
    <property type="component" value="Unassembled WGS sequence"/>
</dbReference>
<comment type="caution">
    <text evidence="6">The sequence shown here is derived from an EMBL/GenBank/DDBJ whole genome shotgun (WGS) entry which is preliminary data.</text>
</comment>
<evidence type="ECO:0000256" key="1">
    <source>
        <dbReference type="ARBA" id="ARBA00022630"/>
    </source>
</evidence>
<feature type="domain" description="Luciferase-like" evidence="5">
    <location>
        <begin position="23"/>
        <end position="239"/>
    </location>
</feature>
<dbReference type="InterPro" id="IPR019921">
    <property type="entry name" value="Lucif-like_OxRdtase_Rv2161c"/>
</dbReference>
<dbReference type="InterPro" id="IPR050172">
    <property type="entry name" value="SsuD_RutA_monooxygenase"/>
</dbReference>
<keyword evidence="1" id="KW-0285">Flavoprotein</keyword>
<dbReference type="PANTHER" id="PTHR42847">
    <property type="entry name" value="ALKANESULFONATE MONOOXYGENASE"/>
    <property type="match status" value="1"/>
</dbReference>
<evidence type="ECO:0000256" key="4">
    <source>
        <dbReference type="ARBA" id="ARBA00023033"/>
    </source>
</evidence>
<dbReference type="NCBIfam" id="TIGR03619">
    <property type="entry name" value="F420_Rv2161c"/>
    <property type="match status" value="1"/>
</dbReference>
<keyword evidence="4" id="KW-0503">Monooxygenase</keyword>
<evidence type="ECO:0000313" key="7">
    <source>
        <dbReference type="Proteomes" id="UP000638353"/>
    </source>
</evidence>
<keyword evidence="3" id="KW-0560">Oxidoreductase</keyword>
<dbReference type="GO" id="GO:0008726">
    <property type="term" value="F:alkanesulfonate monooxygenase activity"/>
    <property type="evidence" value="ECO:0007669"/>
    <property type="project" value="TreeGrafter"/>
</dbReference>
<protein>
    <submittedName>
        <fullName evidence="6">LLM class F420-dependent oxidoreductase</fullName>
    </submittedName>
</protein>
<organism evidence="6 7">
    <name type="scientific">Streptomyces finlayi</name>
    <dbReference type="NCBI Taxonomy" id="67296"/>
    <lineage>
        <taxon>Bacteria</taxon>
        <taxon>Bacillati</taxon>
        <taxon>Actinomycetota</taxon>
        <taxon>Actinomycetes</taxon>
        <taxon>Kitasatosporales</taxon>
        <taxon>Streptomycetaceae</taxon>
        <taxon>Streptomyces</taxon>
    </lineage>
</organism>
<evidence type="ECO:0000259" key="5">
    <source>
        <dbReference type="Pfam" id="PF00296"/>
    </source>
</evidence>
<dbReference type="EMBL" id="BMVC01000007">
    <property type="protein sequence ID" value="GHC96410.1"/>
    <property type="molecule type" value="Genomic_DNA"/>
</dbReference>
<dbReference type="GO" id="GO:0046306">
    <property type="term" value="P:alkanesulfonate catabolic process"/>
    <property type="evidence" value="ECO:0007669"/>
    <property type="project" value="TreeGrafter"/>
</dbReference>
<sequence length="289" mass="31542">MWGEQVKFGVSTMMTDEGIAPARLGRALEERGFESLFVGEHTHIPVKRETPWPGGGDLGRDLYRTLDPVVALTAAAVVTERLILGGGVFQVTQRDPITLAKEIASLDQVSGGRVVVGVGAGWNREEMRNHGTEPRTRMALLRERVLAMKALWTQEEAEFHGDFVSFDPVYSWPKPVQRPGPTIMVGGNHPAAVERVLDFGDDWGLIWLPMMMEPDTALGGIIADFRRRAQEKGRGRLPVTAYQVPADAAAVESIVAAGADRILFTLDTAPEADTLRSLDTMAKLMAEAA</sequence>
<dbReference type="SUPFAM" id="SSF51679">
    <property type="entry name" value="Bacterial luciferase-like"/>
    <property type="match status" value="1"/>
</dbReference>
<dbReference type="InterPro" id="IPR011251">
    <property type="entry name" value="Luciferase-like_dom"/>
</dbReference>
<evidence type="ECO:0000313" key="6">
    <source>
        <dbReference type="EMBL" id="GHC96410.1"/>
    </source>
</evidence>